<dbReference type="EMBL" id="JAPFQI010000001">
    <property type="protein sequence ID" value="MCW8084272.1"/>
    <property type="molecule type" value="Genomic_DNA"/>
</dbReference>
<dbReference type="Gene3D" id="2.40.50.230">
    <property type="entry name" value="Gp5 N-terminal domain"/>
    <property type="match status" value="1"/>
</dbReference>
<evidence type="ECO:0000313" key="3">
    <source>
        <dbReference type="Proteomes" id="UP001526430"/>
    </source>
</evidence>
<comment type="caution">
    <text evidence="2">The sequence shown here is derived from an EMBL/GenBank/DDBJ whole genome shotgun (WGS) entry which is preliminary data.</text>
</comment>
<dbReference type="Pfam" id="PF04717">
    <property type="entry name" value="Phage_base_V"/>
    <property type="match status" value="1"/>
</dbReference>
<proteinExistence type="predicted"/>
<dbReference type="RefSeq" id="WP_301587879.1">
    <property type="nucleotide sequence ID" value="NZ_JAPFQI010000001.1"/>
</dbReference>
<name>A0ABT3NQ68_9PROT</name>
<organism evidence="2 3">
    <name type="scientific">Sabulicella glaciei</name>
    <dbReference type="NCBI Taxonomy" id="2984948"/>
    <lineage>
        <taxon>Bacteria</taxon>
        <taxon>Pseudomonadati</taxon>
        <taxon>Pseudomonadota</taxon>
        <taxon>Alphaproteobacteria</taxon>
        <taxon>Acetobacterales</taxon>
        <taxon>Acetobacteraceae</taxon>
        <taxon>Sabulicella</taxon>
    </lineage>
</organism>
<accession>A0ABT3NQ68</accession>
<feature type="domain" description="Gp5/Type VI secretion system Vgr protein OB-fold" evidence="1">
    <location>
        <begin position="14"/>
        <end position="89"/>
    </location>
</feature>
<dbReference type="InterPro" id="IPR006531">
    <property type="entry name" value="Gp5/Vgr_OB"/>
</dbReference>
<dbReference type="Proteomes" id="UP001526430">
    <property type="component" value="Unassembled WGS sequence"/>
</dbReference>
<keyword evidence="3" id="KW-1185">Reference proteome</keyword>
<evidence type="ECO:0000313" key="2">
    <source>
        <dbReference type="EMBL" id="MCW8084272.1"/>
    </source>
</evidence>
<evidence type="ECO:0000259" key="1">
    <source>
        <dbReference type="Pfam" id="PF04717"/>
    </source>
</evidence>
<dbReference type="InterPro" id="IPR037026">
    <property type="entry name" value="Vgr_OB-fold_dom_sf"/>
</dbReference>
<protein>
    <submittedName>
        <fullName evidence="2">Phage baseplate assembly protein V</fullName>
    </submittedName>
</protein>
<dbReference type="SUPFAM" id="SSF69255">
    <property type="entry name" value="gp5 N-terminal domain-like"/>
    <property type="match status" value="1"/>
</dbReference>
<sequence>MSEPQKPGKYLGKYRGTVASNIDPELRGRIIAMVPDVLGLVPSSWCEPCVPLSGPTGPPMGSYFVPPIGAAVWIEFEQGDPSYPIFAGCRFASPSDVPTLAHAGLPVSPSIVLQTAGQNTLVISDLPGPTGGIMLKSATGATLIVNDTGIYIQNGKGASLTMLGPTVTVNNGALVVI</sequence>
<reference evidence="2 3" key="1">
    <citation type="submission" date="2022-10" db="EMBL/GenBank/DDBJ databases">
        <title>Roseococcus glaciei nov., sp. nov., isolated from glacier.</title>
        <authorList>
            <person name="Liu Q."/>
            <person name="Xin Y.-H."/>
        </authorList>
    </citation>
    <scope>NUCLEOTIDE SEQUENCE [LARGE SCALE GENOMIC DNA]</scope>
    <source>
        <strain evidence="2 3">MDT2-1-1</strain>
    </source>
</reference>
<gene>
    <name evidence="2" type="ORF">OF850_01410</name>
</gene>